<reference evidence="2 3" key="1">
    <citation type="journal article" date="2014" name="Appl. Environ. Microbiol.">
        <title>Genomic encyclopedia of type strains of the genus Bifidobacterium.</title>
        <authorList>
            <person name="Milani C."/>
            <person name="Lugli G.A."/>
            <person name="Duranti S."/>
            <person name="Turroni F."/>
            <person name="Bottacini F."/>
            <person name="Mangifesta M."/>
            <person name="Sanchez B."/>
            <person name="Viappiani A."/>
            <person name="Mancabelli L."/>
            <person name="Taminiau B."/>
            <person name="Delcenserie V."/>
            <person name="Barrangou R."/>
            <person name="Margolles A."/>
            <person name="van Sinderen D."/>
            <person name="Ventura M."/>
        </authorList>
    </citation>
    <scope>NUCLEOTIDE SEQUENCE [LARGE SCALE GENOMIC DNA]</scope>
    <source>
        <strain evidence="2 3">DSM 19703</strain>
    </source>
</reference>
<name>A0A086BNW1_9BIFI</name>
<evidence type="ECO:0000313" key="3">
    <source>
        <dbReference type="Proteomes" id="UP000028730"/>
    </source>
</evidence>
<feature type="chain" id="PRO_5001804654" evidence="1">
    <location>
        <begin position="29"/>
        <end position="54"/>
    </location>
</feature>
<evidence type="ECO:0000313" key="2">
    <source>
        <dbReference type="EMBL" id="KFF30625.1"/>
    </source>
</evidence>
<gene>
    <name evidence="2" type="ORF">BBOMB_1491</name>
</gene>
<keyword evidence="3" id="KW-1185">Reference proteome</keyword>
<feature type="signal peptide" evidence="1">
    <location>
        <begin position="1"/>
        <end position="28"/>
    </location>
</feature>
<dbReference type="Proteomes" id="UP000028730">
    <property type="component" value="Unassembled WGS sequence"/>
</dbReference>
<sequence length="54" mass="5787">MRNIIKKTLALVTGIVLAFSGFTATANAQTINEEAQIQSGSLIVLPYAVYQVAF</sequence>
<evidence type="ECO:0000256" key="1">
    <source>
        <dbReference type="SAM" id="SignalP"/>
    </source>
</evidence>
<proteinExistence type="predicted"/>
<accession>A0A086BNW1</accession>
<protein>
    <submittedName>
        <fullName evidence="2">Uncharacterized protein</fullName>
    </submittedName>
</protein>
<dbReference type="EMBL" id="ATLK01000002">
    <property type="protein sequence ID" value="KFF30625.1"/>
    <property type="molecule type" value="Genomic_DNA"/>
</dbReference>
<comment type="caution">
    <text evidence="2">The sequence shown here is derived from an EMBL/GenBank/DDBJ whole genome shotgun (WGS) entry which is preliminary data.</text>
</comment>
<dbReference type="STRING" id="1341695.BBOMB_1491"/>
<keyword evidence="1" id="KW-0732">Signal</keyword>
<organism evidence="2 3">
    <name type="scientific">Bifidobacterium bombi DSM 19703</name>
    <dbReference type="NCBI Taxonomy" id="1341695"/>
    <lineage>
        <taxon>Bacteria</taxon>
        <taxon>Bacillati</taxon>
        <taxon>Actinomycetota</taxon>
        <taxon>Actinomycetes</taxon>
        <taxon>Bifidobacteriales</taxon>
        <taxon>Bifidobacteriaceae</taxon>
        <taxon>Bifidobacterium</taxon>
    </lineage>
</organism>
<dbReference type="AlphaFoldDB" id="A0A086BNW1"/>